<evidence type="ECO:0000256" key="5">
    <source>
        <dbReference type="ARBA" id="ARBA00023163"/>
    </source>
</evidence>
<organism evidence="8 9">
    <name type="scientific">Candidatus Uhrbacteria bacterium GW2011_GWF2_44_350</name>
    <dbReference type="NCBI Taxonomy" id="1619000"/>
    <lineage>
        <taxon>Bacteria</taxon>
        <taxon>Candidatus Uhriibacteriota</taxon>
    </lineage>
</organism>
<accession>A0A0G1JEP3</accession>
<dbReference type="InterPro" id="IPR013325">
    <property type="entry name" value="RNA_pol_sigma_r2"/>
</dbReference>
<dbReference type="PANTHER" id="PTHR43133">
    <property type="entry name" value="RNA POLYMERASE ECF-TYPE SIGMA FACTO"/>
    <property type="match status" value="1"/>
</dbReference>
<feature type="domain" description="RNA polymerase sigma-70 region 2" evidence="6">
    <location>
        <begin position="22"/>
        <end position="87"/>
    </location>
</feature>
<dbReference type="InterPro" id="IPR007627">
    <property type="entry name" value="RNA_pol_sigma70_r2"/>
</dbReference>
<evidence type="ECO:0000313" key="8">
    <source>
        <dbReference type="EMBL" id="KKT69780.1"/>
    </source>
</evidence>
<proteinExistence type="inferred from homology"/>
<name>A0A0G1JEP3_9BACT</name>
<dbReference type="Proteomes" id="UP000034154">
    <property type="component" value="Unassembled WGS sequence"/>
</dbReference>
<dbReference type="SUPFAM" id="SSF88946">
    <property type="entry name" value="Sigma2 domain of RNA polymerase sigma factors"/>
    <property type="match status" value="1"/>
</dbReference>
<evidence type="ECO:0000256" key="4">
    <source>
        <dbReference type="ARBA" id="ARBA00023125"/>
    </source>
</evidence>
<keyword evidence="3" id="KW-0731">Sigma factor</keyword>
<dbReference type="Gene3D" id="1.10.10.10">
    <property type="entry name" value="Winged helix-like DNA-binding domain superfamily/Winged helix DNA-binding domain"/>
    <property type="match status" value="1"/>
</dbReference>
<dbReference type="GO" id="GO:0006352">
    <property type="term" value="P:DNA-templated transcription initiation"/>
    <property type="evidence" value="ECO:0007669"/>
    <property type="project" value="InterPro"/>
</dbReference>
<keyword evidence="2" id="KW-0805">Transcription regulation</keyword>
<gene>
    <name evidence="8" type="ORF">UW63_C0046G0003</name>
</gene>
<dbReference type="GO" id="GO:0003677">
    <property type="term" value="F:DNA binding"/>
    <property type="evidence" value="ECO:0007669"/>
    <property type="project" value="UniProtKB-KW"/>
</dbReference>
<feature type="domain" description="RNA polymerase sigma-70 region 4" evidence="7">
    <location>
        <begin position="121"/>
        <end position="168"/>
    </location>
</feature>
<reference evidence="8 9" key="1">
    <citation type="journal article" date="2015" name="Nature">
        <title>rRNA introns, odd ribosomes, and small enigmatic genomes across a large radiation of phyla.</title>
        <authorList>
            <person name="Brown C.T."/>
            <person name="Hug L.A."/>
            <person name="Thomas B.C."/>
            <person name="Sharon I."/>
            <person name="Castelle C.J."/>
            <person name="Singh A."/>
            <person name="Wilkins M.J."/>
            <person name="Williams K.H."/>
            <person name="Banfield J.F."/>
        </authorList>
    </citation>
    <scope>NUCLEOTIDE SEQUENCE [LARGE SCALE GENOMIC DNA]</scope>
</reference>
<comment type="caution">
    <text evidence="8">The sequence shown here is derived from an EMBL/GenBank/DDBJ whole genome shotgun (WGS) entry which is preliminary data.</text>
</comment>
<dbReference type="EMBL" id="LCJB01000046">
    <property type="protein sequence ID" value="KKT69780.1"/>
    <property type="molecule type" value="Genomic_DNA"/>
</dbReference>
<sequence length="180" mass="21163">MQEKILLYSIRVQKDEKAFERLISQHTVALRRFLAMRLPRHEDAEDAFSTILLRTWNYLKSSEVESVSGLIFTIARGVIAEFYRKKKFDTVPIEGHEDSLVNSEKELEVRIDVELLREQVSQMDDDQQLIFQLRFLDGLTIKEVAKRVQKSESATRMSAHRLLKKIRAEIQKKYDQPRAN</sequence>
<evidence type="ECO:0000313" key="9">
    <source>
        <dbReference type="Proteomes" id="UP000034154"/>
    </source>
</evidence>
<dbReference type="AlphaFoldDB" id="A0A0G1JEP3"/>
<evidence type="ECO:0000256" key="2">
    <source>
        <dbReference type="ARBA" id="ARBA00023015"/>
    </source>
</evidence>
<dbReference type="Pfam" id="PF04542">
    <property type="entry name" value="Sigma70_r2"/>
    <property type="match status" value="1"/>
</dbReference>
<dbReference type="GO" id="GO:0016987">
    <property type="term" value="F:sigma factor activity"/>
    <property type="evidence" value="ECO:0007669"/>
    <property type="project" value="UniProtKB-KW"/>
</dbReference>
<dbReference type="InterPro" id="IPR039425">
    <property type="entry name" value="RNA_pol_sigma-70-like"/>
</dbReference>
<dbReference type="PANTHER" id="PTHR43133:SF8">
    <property type="entry name" value="RNA POLYMERASE SIGMA FACTOR HI_1459-RELATED"/>
    <property type="match status" value="1"/>
</dbReference>
<evidence type="ECO:0000259" key="7">
    <source>
        <dbReference type="Pfam" id="PF04545"/>
    </source>
</evidence>
<evidence type="ECO:0000259" key="6">
    <source>
        <dbReference type="Pfam" id="PF04542"/>
    </source>
</evidence>
<dbReference type="Gene3D" id="1.10.1740.10">
    <property type="match status" value="1"/>
</dbReference>
<evidence type="ECO:0000256" key="1">
    <source>
        <dbReference type="ARBA" id="ARBA00010641"/>
    </source>
</evidence>
<dbReference type="Pfam" id="PF04545">
    <property type="entry name" value="Sigma70_r4"/>
    <property type="match status" value="1"/>
</dbReference>
<keyword evidence="4" id="KW-0238">DNA-binding</keyword>
<dbReference type="NCBIfam" id="TIGR02937">
    <property type="entry name" value="sigma70-ECF"/>
    <property type="match status" value="1"/>
</dbReference>
<dbReference type="InterPro" id="IPR007630">
    <property type="entry name" value="RNA_pol_sigma70_r4"/>
</dbReference>
<dbReference type="SUPFAM" id="SSF88659">
    <property type="entry name" value="Sigma3 and sigma4 domains of RNA polymerase sigma factors"/>
    <property type="match status" value="1"/>
</dbReference>
<dbReference type="InterPro" id="IPR013324">
    <property type="entry name" value="RNA_pol_sigma_r3/r4-like"/>
</dbReference>
<dbReference type="InterPro" id="IPR036388">
    <property type="entry name" value="WH-like_DNA-bd_sf"/>
</dbReference>
<protein>
    <submittedName>
        <fullName evidence="8">RNA polymerase, sigma-24 subunit, ECF subfamily</fullName>
    </submittedName>
</protein>
<keyword evidence="5" id="KW-0804">Transcription</keyword>
<comment type="similarity">
    <text evidence="1">Belongs to the sigma-70 factor family. ECF subfamily.</text>
</comment>
<dbReference type="InterPro" id="IPR014284">
    <property type="entry name" value="RNA_pol_sigma-70_dom"/>
</dbReference>
<evidence type="ECO:0000256" key="3">
    <source>
        <dbReference type="ARBA" id="ARBA00023082"/>
    </source>
</evidence>